<keyword evidence="7 9" id="KW-0808">Transferase</keyword>
<organism evidence="10 11">
    <name type="scientific">Wenzhouxiangella sediminis</name>
    <dbReference type="NCBI Taxonomy" id="1792836"/>
    <lineage>
        <taxon>Bacteria</taxon>
        <taxon>Pseudomonadati</taxon>
        <taxon>Pseudomonadota</taxon>
        <taxon>Gammaproteobacteria</taxon>
        <taxon>Chromatiales</taxon>
        <taxon>Wenzhouxiangellaceae</taxon>
        <taxon>Wenzhouxiangella</taxon>
    </lineage>
</organism>
<dbReference type="EMBL" id="QUZK01000018">
    <property type="protein sequence ID" value="RFF31546.1"/>
    <property type="molecule type" value="Genomic_DNA"/>
</dbReference>
<evidence type="ECO:0000256" key="6">
    <source>
        <dbReference type="ARBA" id="ARBA00022603"/>
    </source>
</evidence>
<evidence type="ECO:0000256" key="1">
    <source>
        <dbReference type="ARBA" id="ARBA00000903"/>
    </source>
</evidence>
<dbReference type="PANTHER" id="PTHR10259">
    <property type="entry name" value="THIOPURINE S-METHYLTRANSFERASE"/>
    <property type="match status" value="1"/>
</dbReference>
<dbReference type="InterPro" id="IPR025835">
    <property type="entry name" value="Thiopurine_S-MeTrfase"/>
</dbReference>
<comment type="subcellular location">
    <subcellularLocation>
        <location evidence="2 9">Cytoplasm</location>
    </subcellularLocation>
</comment>
<evidence type="ECO:0000256" key="4">
    <source>
        <dbReference type="ARBA" id="ARBA00011905"/>
    </source>
</evidence>
<dbReference type="Gene3D" id="3.40.50.150">
    <property type="entry name" value="Vaccinia Virus protein VP39"/>
    <property type="match status" value="1"/>
</dbReference>
<dbReference type="InterPro" id="IPR022474">
    <property type="entry name" value="Thiopur_S-MeTfrase_Se/Te_detox"/>
</dbReference>
<dbReference type="AlphaFoldDB" id="A0A3E1KAR5"/>
<sequence length="214" mass="24831">METHFWHERWHRREIGFHRSEIHWALKRHWDEISGGRAGRVMVPLCGKSLDLRWLAERGHGVVGVELSGRAVEEFYREWKKAPTCTRSGRLQHWRAGNVEIFEGDFFDYLNDEPFQMFYDRAALVALPQEMRGRYIDHLGSLLADNASGLLVTFEYDQASMDGPPFSVPADELGDYPGFRFELIERRDALADHPGFAQRGLTDLQECAWRVIPV</sequence>
<dbReference type="FunFam" id="3.40.50.150:FF:000101">
    <property type="entry name" value="Thiopurine S-methyltransferase"/>
    <property type="match status" value="1"/>
</dbReference>
<feature type="binding site" evidence="9">
    <location>
        <position position="45"/>
    </location>
    <ligand>
        <name>S-adenosyl-L-methionine</name>
        <dbReference type="ChEBI" id="CHEBI:59789"/>
    </ligand>
</feature>
<dbReference type="Proteomes" id="UP000260351">
    <property type="component" value="Unassembled WGS sequence"/>
</dbReference>
<feature type="binding site" evidence="9">
    <location>
        <position position="10"/>
    </location>
    <ligand>
        <name>S-adenosyl-L-methionine</name>
        <dbReference type="ChEBI" id="CHEBI:59789"/>
    </ligand>
</feature>
<evidence type="ECO:0000256" key="7">
    <source>
        <dbReference type="ARBA" id="ARBA00022679"/>
    </source>
</evidence>
<feature type="binding site" evidence="9">
    <location>
        <position position="66"/>
    </location>
    <ligand>
        <name>S-adenosyl-L-methionine</name>
        <dbReference type="ChEBI" id="CHEBI:59789"/>
    </ligand>
</feature>
<dbReference type="PANTHER" id="PTHR10259:SF11">
    <property type="entry name" value="THIOPURINE S-METHYLTRANSFERASE"/>
    <property type="match status" value="1"/>
</dbReference>
<comment type="similarity">
    <text evidence="3 9">Belongs to the class I-like SAM-binding methyltransferase superfamily. TPMT family.</text>
</comment>
<dbReference type="GO" id="GO:0005737">
    <property type="term" value="C:cytoplasm"/>
    <property type="evidence" value="ECO:0007669"/>
    <property type="project" value="UniProtKB-SubCell"/>
</dbReference>
<keyword evidence="11" id="KW-1185">Reference proteome</keyword>
<evidence type="ECO:0000313" key="11">
    <source>
        <dbReference type="Proteomes" id="UP000260351"/>
    </source>
</evidence>
<dbReference type="GO" id="GO:0008119">
    <property type="term" value="F:thiopurine S-methyltransferase activity"/>
    <property type="evidence" value="ECO:0007669"/>
    <property type="project" value="UniProtKB-UniRule"/>
</dbReference>
<comment type="catalytic activity">
    <reaction evidence="1 9">
        <text>S-adenosyl-L-methionine + a thiopurine = S-adenosyl-L-homocysteine + a thiopurine S-methylether.</text>
        <dbReference type="EC" id="2.1.1.67"/>
    </reaction>
</comment>
<evidence type="ECO:0000313" key="10">
    <source>
        <dbReference type="EMBL" id="RFF31546.1"/>
    </source>
</evidence>
<dbReference type="OrthoDB" id="9778208at2"/>
<dbReference type="GO" id="GO:0010038">
    <property type="term" value="P:response to metal ion"/>
    <property type="evidence" value="ECO:0007669"/>
    <property type="project" value="InterPro"/>
</dbReference>
<comment type="caution">
    <text evidence="10">The sequence shown here is derived from an EMBL/GenBank/DDBJ whole genome shotgun (WGS) entry which is preliminary data.</text>
</comment>
<dbReference type="SUPFAM" id="SSF53335">
    <property type="entry name" value="S-adenosyl-L-methionine-dependent methyltransferases"/>
    <property type="match status" value="1"/>
</dbReference>
<dbReference type="RefSeq" id="WP_116649852.1">
    <property type="nucleotide sequence ID" value="NZ_QUZK01000018.1"/>
</dbReference>
<dbReference type="PROSITE" id="PS51585">
    <property type="entry name" value="SAM_MT_TPMT"/>
    <property type="match status" value="1"/>
</dbReference>
<dbReference type="Pfam" id="PF05724">
    <property type="entry name" value="TPMT"/>
    <property type="match status" value="1"/>
</dbReference>
<reference evidence="10 11" key="1">
    <citation type="submission" date="2018-08" db="EMBL/GenBank/DDBJ databases">
        <title>Wenzhouxiangella salilacus sp. nov., a novel bacterium isolated from a saline lake in Xinjiang Province, China.</title>
        <authorList>
            <person name="Han S."/>
        </authorList>
    </citation>
    <scope>NUCLEOTIDE SEQUENCE [LARGE SCALE GENOMIC DNA]</scope>
    <source>
        <strain evidence="10 11">XDB06</strain>
    </source>
</reference>
<evidence type="ECO:0000256" key="2">
    <source>
        <dbReference type="ARBA" id="ARBA00004496"/>
    </source>
</evidence>
<dbReference type="HAMAP" id="MF_00812">
    <property type="entry name" value="Thiopur_methtran"/>
    <property type="match status" value="1"/>
</dbReference>
<dbReference type="InterPro" id="IPR008854">
    <property type="entry name" value="TPMT"/>
</dbReference>
<protein>
    <recommendedName>
        <fullName evidence="4 9">Thiopurine S-methyltransferase</fullName>
        <ecNumber evidence="4 9">2.1.1.67</ecNumber>
    </recommendedName>
    <alternativeName>
        <fullName evidence="9">Thiopurine methyltransferase</fullName>
    </alternativeName>
</protein>
<keyword evidence="8 9" id="KW-0949">S-adenosyl-L-methionine</keyword>
<keyword evidence="5 9" id="KW-0963">Cytoplasm</keyword>
<dbReference type="PIRSF" id="PIRSF023956">
    <property type="entry name" value="Thiopurine_S-methyltransferase"/>
    <property type="match status" value="1"/>
</dbReference>
<proteinExistence type="inferred from homology"/>
<evidence type="ECO:0000256" key="5">
    <source>
        <dbReference type="ARBA" id="ARBA00022490"/>
    </source>
</evidence>
<dbReference type="InterPro" id="IPR029063">
    <property type="entry name" value="SAM-dependent_MTases_sf"/>
</dbReference>
<dbReference type="GO" id="GO:0032259">
    <property type="term" value="P:methylation"/>
    <property type="evidence" value="ECO:0007669"/>
    <property type="project" value="UniProtKB-KW"/>
</dbReference>
<dbReference type="NCBIfam" id="NF009732">
    <property type="entry name" value="PRK13255.1"/>
    <property type="match status" value="1"/>
</dbReference>
<evidence type="ECO:0000256" key="3">
    <source>
        <dbReference type="ARBA" id="ARBA00008145"/>
    </source>
</evidence>
<dbReference type="EC" id="2.1.1.67" evidence="4 9"/>
<gene>
    <name evidence="9" type="primary">tpm</name>
    <name evidence="10" type="ORF">DZC52_04085</name>
</gene>
<name>A0A3E1KAR5_9GAMM</name>
<accession>A0A3E1KAR5</accession>
<dbReference type="NCBIfam" id="TIGR03840">
    <property type="entry name" value="TMPT_Se_Te"/>
    <property type="match status" value="1"/>
</dbReference>
<evidence type="ECO:0000256" key="9">
    <source>
        <dbReference type="HAMAP-Rule" id="MF_00812"/>
    </source>
</evidence>
<evidence type="ECO:0000256" key="8">
    <source>
        <dbReference type="ARBA" id="ARBA00022691"/>
    </source>
</evidence>
<keyword evidence="6 9" id="KW-0489">Methyltransferase</keyword>
<feature type="binding site" evidence="9">
    <location>
        <position position="121"/>
    </location>
    <ligand>
        <name>S-adenosyl-L-methionine</name>
        <dbReference type="ChEBI" id="CHEBI:59789"/>
    </ligand>
</feature>